<dbReference type="InterPro" id="IPR051680">
    <property type="entry name" value="ATP-dep_Glu-Cys_Ligase-2"/>
</dbReference>
<dbReference type="Proteomes" id="UP000192708">
    <property type="component" value="Unassembled WGS sequence"/>
</dbReference>
<dbReference type="PANTHER" id="PTHR34595">
    <property type="entry name" value="BLR5612 PROTEIN"/>
    <property type="match status" value="1"/>
</dbReference>
<evidence type="ECO:0000259" key="2">
    <source>
        <dbReference type="Pfam" id="PF04168"/>
    </source>
</evidence>
<dbReference type="PANTHER" id="PTHR34595:SF7">
    <property type="entry name" value="SLL1039 PROTEIN"/>
    <property type="match status" value="1"/>
</dbReference>
<evidence type="ECO:0000256" key="1">
    <source>
        <dbReference type="SAM" id="MobiDB-lite"/>
    </source>
</evidence>
<organism evidence="3 4">
    <name type="scientific">Polynucleobacter kasalickyi</name>
    <dbReference type="NCBI Taxonomy" id="1938817"/>
    <lineage>
        <taxon>Bacteria</taxon>
        <taxon>Pseudomonadati</taxon>
        <taxon>Pseudomonadota</taxon>
        <taxon>Betaproteobacteria</taxon>
        <taxon>Burkholderiales</taxon>
        <taxon>Burkholderiaceae</taxon>
        <taxon>Polynucleobacter</taxon>
    </lineage>
</organism>
<reference evidence="3 4" key="1">
    <citation type="submission" date="2017-04" db="EMBL/GenBank/DDBJ databases">
        <authorList>
            <person name="Afonso C.L."/>
            <person name="Miller P.J."/>
            <person name="Scott M.A."/>
            <person name="Spackman E."/>
            <person name="Goraichik I."/>
            <person name="Dimitrov K.M."/>
            <person name="Suarez D.L."/>
            <person name="Swayne D.E."/>
        </authorList>
    </citation>
    <scope>NUCLEOTIDE SEQUENCE [LARGE SCALE GENOMIC DNA]</scope>
    <source>
        <strain evidence="3 4">VK13</strain>
    </source>
</reference>
<feature type="compositionally biased region" description="Low complexity" evidence="1">
    <location>
        <begin position="188"/>
        <end position="205"/>
    </location>
</feature>
<gene>
    <name evidence="3" type="ORF">SAMN06296008_10512</name>
</gene>
<accession>A0A1W1ZBR3</accession>
<evidence type="ECO:0000313" key="4">
    <source>
        <dbReference type="Proteomes" id="UP000192708"/>
    </source>
</evidence>
<protein>
    <submittedName>
        <fullName evidence="3">Uncharacterized conserved protein, Alpha-E superfamily</fullName>
    </submittedName>
</protein>
<dbReference type="InterPro" id="IPR007296">
    <property type="entry name" value="DUF403"/>
</dbReference>
<dbReference type="Pfam" id="PF04168">
    <property type="entry name" value="Alpha-E"/>
    <property type="match status" value="1"/>
</dbReference>
<feature type="region of interest" description="Disordered" evidence="1">
    <location>
        <begin position="188"/>
        <end position="207"/>
    </location>
</feature>
<sequence>MLSRTADCLYWMSRYNERAENTARMLDVAYQTSLMPHPNSSMEENWRKILNVSLLESLFESKYSEYTRENVLEFMISDPDNPSSIVTCLNAARVNARIIRGKIPSEVWETQNLTYLNVQKFLPNTPDDDPSAFFEWVKYRCHLFHGVVIGTMLVNESFKFLEMGTYLERADNTARILKAKYQVHQAGQQQTMGSTGMSQSQSSTSNLNPKNSNEIFDFYHWVSLLRSVSAFEIYRQTYADQITPERIVDLLVFNPLLPRSLTKCINSILSLLGDLKAHQSRDIEHLVSKLKSELDYSDVDDVFSEGLDNFIQRFLEKINHIADEFSNSYLIPLSVS</sequence>
<dbReference type="STRING" id="1938817.SAMN06296008_10512"/>
<dbReference type="OrthoDB" id="9803532at2"/>
<evidence type="ECO:0000313" key="3">
    <source>
        <dbReference type="EMBL" id="SMC45853.1"/>
    </source>
</evidence>
<dbReference type="EMBL" id="FWXJ01000005">
    <property type="protein sequence ID" value="SMC45853.1"/>
    <property type="molecule type" value="Genomic_DNA"/>
</dbReference>
<dbReference type="RefSeq" id="WP_084283175.1">
    <property type="nucleotide sequence ID" value="NZ_FWXJ01000005.1"/>
</dbReference>
<dbReference type="AlphaFoldDB" id="A0A1W1ZBR3"/>
<feature type="domain" description="DUF403" evidence="2">
    <location>
        <begin position="1"/>
        <end position="330"/>
    </location>
</feature>
<keyword evidence="4" id="KW-1185">Reference proteome</keyword>
<name>A0A1W1ZBR3_9BURK</name>
<proteinExistence type="predicted"/>